<sequence>MFWLFFLSFSFSHHISCLFHSRPIFGIRPTLYTLGSIGTFGFCCHPPPLLVTKARKKRGRGWPAEVGMVKNVYYLCIFVRRWKWEGKGIEG</sequence>
<comment type="caution">
    <text evidence="2">The sequence shown here is derived from an EMBL/GenBank/DDBJ whole genome shotgun (WGS) entry which is preliminary data.</text>
</comment>
<evidence type="ECO:0000313" key="3">
    <source>
        <dbReference type="Proteomes" id="UP001174997"/>
    </source>
</evidence>
<dbReference type="EMBL" id="JAULSY010000136">
    <property type="protein sequence ID" value="KAK0662949.1"/>
    <property type="molecule type" value="Genomic_DNA"/>
</dbReference>
<dbReference type="Proteomes" id="UP001174997">
    <property type="component" value="Unassembled WGS sequence"/>
</dbReference>
<accession>A0AA39Z2H8</accession>
<proteinExistence type="predicted"/>
<organism evidence="2 3">
    <name type="scientific">Cercophora samala</name>
    <dbReference type="NCBI Taxonomy" id="330535"/>
    <lineage>
        <taxon>Eukaryota</taxon>
        <taxon>Fungi</taxon>
        <taxon>Dikarya</taxon>
        <taxon>Ascomycota</taxon>
        <taxon>Pezizomycotina</taxon>
        <taxon>Sordariomycetes</taxon>
        <taxon>Sordariomycetidae</taxon>
        <taxon>Sordariales</taxon>
        <taxon>Lasiosphaeriaceae</taxon>
        <taxon>Cercophora</taxon>
    </lineage>
</organism>
<gene>
    <name evidence="2" type="ORF">QBC41DRAFT_27988</name>
</gene>
<keyword evidence="1" id="KW-0732">Signal</keyword>
<keyword evidence="3" id="KW-1185">Reference proteome</keyword>
<evidence type="ECO:0000313" key="2">
    <source>
        <dbReference type="EMBL" id="KAK0662949.1"/>
    </source>
</evidence>
<dbReference type="AlphaFoldDB" id="A0AA39Z2H8"/>
<feature type="chain" id="PRO_5041423248" description="Secreted protein" evidence="1">
    <location>
        <begin position="18"/>
        <end position="91"/>
    </location>
</feature>
<evidence type="ECO:0008006" key="4">
    <source>
        <dbReference type="Google" id="ProtNLM"/>
    </source>
</evidence>
<feature type="signal peptide" evidence="1">
    <location>
        <begin position="1"/>
        <end position="17"/>
    </location>
</feature>
<name>A0AA39Z2H8_9PEZI</name>
<reference evidence="2" key="1">
    <citation type="submission" date="2023-06" db="EMBL/GenBank/DDBJ databases">
        <title>Genome-scale phylogeny and comparative genomics of the fungal order Sordariales.</title>
        <authorList>
            <consortium name="Lawrence Berkeley National Laboratory"/>
            <person name="Hensen N."/>
            <person name="Bonometti L."/>
            <person name="Westerberg I."/>
            <person name="Brannstrom I.O."/>
            <person name="Guillou S."/>
            <person name="Cros-Aarteil S."/>
            <person name="Calhoun S."/>
            <person name="Haridas S."/>
            <person name="Kuo A."/>
            <person name="Mondo S."/>
            <person name="Pangilinan J."/>
            <person name="Riley R."/>
            <person name="Labutti K."/>
            <person name="Andreopoulos B."/>
            <person name="Lipzen A."/>
            <person name="Chen C."/>
            <person name="Yanf M."/>
            <person name="Daum C."/>
            <person name="Ng V."/>
            <person name="Clum A."/>
            <person name="Steindorff A."/>
            <person name="Ohm R."/>
            <person name="Martin F."/>
            <person name="Silar P."/>
            <person name="Natvig D."/>
            <person name="Lalanne C."/>
            <person name="Gautier V."/>
            <person name="Ament-Velasquez S.L."/>
            <person name="Kruys A."/>
            <person name="Hutchinson M.I."/>
            <person name="Powell A.J."/>
            <person name="Barry K."/>
            <person name="Miller A.N."/>
            <person name="Grigoriev I.V."/>
            <person name="Debuchy R."/>
            <person name="Gladieux P."/>
            <person name="Thoren M.H."/>
            <person name="Johannesson H."/>
        </authorList>
    </citation>
    <scope>NUCLEOTIDE SEQUENCE</scope>
    <source>
        <strain evidence="2">CBS 307.81</strain>
    </source>
</reference>
<protein>
    <recommendedName>
        <fullName evidence="4">Secreted protein</fullName>
    </recommendedName>
</protein>
<evidence type="ECO:0000256" key="1">
    <source>
        <dbReference type="SAM" id="SignalP"/>
    </source>
</evidence>